<evidence type="ECO:0000313" key="8">
    <source>
        <dbReference type="Proteomes" id="UP000572680"/>
    </source>
</evidence>
<dbReference type="SUPFAM" id="SSF103473">
    <property type="entry name" value="MFS general substrate transporter"/>
    <property type="match status" value="1"/>
</dbReference>
<proteinExistence type="predicted"/>
<gene>
    <name evidence="7" type="ORF">HNR61_008248</name>
</gene>
<evidence type="ECO:0000256" key="6">
    <source>
        <dbReference type="SAM" id="Phobius"/>
    </source>
</evidence>
<evidence type="ECO:0000256" key="4">
    <source>
        <dbReference type="ARBA" id="ARBA00022989"/>
    </source>
</evidence>
<evidence type="ECO:0000256" key="3">
    <source>
        <dbReference type="ARBA" id="ARBA00022692"/>
    </source>
</evidence>
<dbReference type="Gene3D" id="1.20.1250.20">
    <property type="entry name" value="MFS general substrate transporter like domains"/>
    <property type="match status" value="1"/>
</dbReference>
<feature type="transmembrane region" description="Helical" evidence="6">
    <location>
        <begin position="75"/>
        <end position="96"/>
    </location>
</feature>
<dbReference type="PANTHER" id="PTHR23513:SF11">
    <property type="entry name" value="STAPHYLOFERRIN A TRANSPORTER"/>
    <property type="match status" value="1"/>
</dbReference>
<dbReference type="Pfam" id="PF07690">
    <property type="entry name" value="MFS_1"/>
    <property type="match status" value="1"/>
</dbReference>
<dbReference type="AlphaFoldDB" id="A0A7W3LYJ5"/>
<feature type="transmembrane region" description="Helical" evidence="6">
    <location>
        <begin position="371"/>
        <end position="393"/>
    </location>
</feature>
<keyword evidence="8" id="KW-1185">Reference proteome</keyword>
<dbReference type="RefSeq" id="WP_182848465.1">
    <property type="nucleotide sequence ID" value="NZ_BAAALP010000060.1"/>
</dbReference>
<dbReference type="InterPro" id="IPR036259">
    <property type="entry name" value="MFS_trans_sf"/>
</dbReference>
<accession>A0A7W3LYJ5</accession>
<feature type="transmembrane region" description="Helical" evidence="6">
    <location>
        <begin position="337"/>
        <end position="359"/>
    </location>
</feature>
<organism evidence="7 8">
    <name type="scientific">Actinomadura namibiensis</name>
    <dbReference type="NCBI Taxonomy" id="182080"/>
    <lineage>
        <taxon>Bacteria</taxon>
        <taxon>Bacillati</taxon>
        <taxon>Actinomycetota</taxon>
        <taxon>Actinomycetes</taxon>
        <taxon>Streptosporangiales</taxon>
        <taxon>Thermomonosporaceae</taxon>
        <taxon>Actinomadura</taxon>
    </lineage>
</organism>
<keyword evidence="3 6" id="KW-0812">Transmembrane</keyword>
<evidence type="ECO:0000256" key="5">
    <source>
        <dbReference type="ARBA" id="ARBA00023136"/>
    </source>
</evidence>
<feature type="transmembrane region" description="Helical" evidence="6">
    <location>
        <begin position="304"/>
        <end position="325"/>
    </location>
</feature>
<feature type="transmembrane region" description="Helical" evidence="6">
    <location>
        <begin position="102"/>
        <end position="120"/>
    </location>
</feature>
<comment type="caution">
    <text evidence="7">The sequence shown here is derived from an EMBL/GenBank/DDBJ whole genome shotgun (WGS) entry which is preliminary data.</text>
</comment>
<comment type="subcellular location">
    <subcellularLocation>
        <location evidence="1">Cell membrane</location>
        <topology evidence="1">Multi-pass membrane protein</topology>
    </subcellularLocation>
</comment>
<keyword evidence="4 6" id="KW-1133">Transmembrane helix</keyword>
<feature type="transmembrane region" description="Helical" evidence="6">
    <location>
        <begin position="279"/>
        <end position="298"/>
    </location>
</feature>
<reference evidence="7 8" key="1">
    <citation type="submission" date="2020-08" db="EMBL/GenBank/DDBJ databases">
        <title>Genomic Encyclopedia of Type Strains, Phase IV (KMG-IV): sequencing the most valuable type-strain genomes for metagenomic binning, comparative biology and taxonomic classification.</title>
        <authorList>
            <person name="Goeker M."/>
        </authorList>
    </citation>
    <scope>NUCLEOTIDE SEQUENCE [LARGE SCALE GENOMIC DNA]</scope>
    <source>
        <strain evidence="7 8">DSM 44197</strain>
    </source>
</reference>
<dbReference type="InterPro" id="IPR011701">
    <property type="entry name" value="MFS"/>
</dbReference>
<dbReference type="GO" id="GO:0005886">
    <property type="term" value="C:plasma membrane"/>
    <property type="evidence" value="ECO:0007669"/>
    <property type="project" value="UniProtKB-SubCell"/>
</dbReference>
<dbReference type="PANTHER" id="PTHR23513">
    <property type="entry name" value="INTEGRAL MEMBRANE EFFLUX PROTEIN-RELATED"/>
    <property type="match status" value="1"/>
</dbReference>
<keyword evidence="2" id="KW-1003">Cell membrane</keyword>
<feature type="transmembrane region" description="Helical" evidence="6">
    <location>
        <begin position="216"/>
        <end position="238"/>
    </location>
</feature>
<feature type="transmembrane region" description="Helical" evidence="6">
    <location>
        <begin position="47"/>
        <end position="68"/>
    </location>
</feature>
<dbReference type="Proteomes" id="UP000572680">
    <property type="component" value="Unassembled WGS sequence"/>
</dbReference>
<dbReference type="CDD" id="cd06173">
    <property type="entry name" value="MFS_MefA_like"/>
    <property type="match status" value="1"/>
</dbReference>
<name>A0A7W3LYJ5_ACTNM</name>
<protein>
    <submittedName>
        <fullName evidence="7">MFS family permease</fullName>
    </submittedName>
</protein>
<dbReference type="GO" id="GO:0022857">
    <property type="term" value="F:transmembrane transporter activity"/>
    <property type="evidence" value="ECO:0007669"/>
    <property type="project" value="InterPro"/>
</dbReference>
<dbReference type="EMBL" id="JACJIA010000016">
    <property type="protein sequence ID" value="MBA8956565.1"/>
    <property type="molecule type" value="Genomic_DNA"/>
</dbReference>
<evidence type="ECO:0000256" key="1">
    <source>
        <dbReference type="ARBA" id="ARBA00004651"/>
    </source>
</evidence>
<sequence length="411" mass="42190">MTALRLVASPAVAPLFVARLVSSAGVGFGQVALVWGMKDLGYSPGEISIVAACKGAPALLILAGGVFGDRFRRHHVLAIAELAASLSWLAIGACLVTGRAPLALLCLLALLSGTAYFIFLPTVRGIVADLLPPERRQAGNALIGQTEAVGLLIGLASAGVVASSIGAAFAAGLKGVLCAISVVLLLQLNTPRQRTMVPGPVADLRAGWRYFTAHRWMCAVAVQFTMVVLATATFIEIIGPLYMSEHGRGAKAWGAVAACEALGSLAGAALAIRCRPRRPIIVAVTLLALAALPMLLVSSGAPSVVVGAGMLLSGVAKAVYLVLWITELQKTLPIGALARVNGWSIVPAYFLTPIALLLAGPIVELNGPGNAALVIGATVLVTTVAVLLALLFAPRTGREDAQLKVSAAHHS</sequence>
<feature type="transmembrane region" description="Helical" evidence="6">
    <location>
        <begin position="250"/>
        <end position="272"/>
    </location>
</feature>
<feature type="transmembrane region" description="Helical" evidence="6">
    <location>
        <begin position="167"/>
        <end position="186"/>
    </location>
</feature>
<evidence type="ECO:0000313" key="7">
    <source>
        <dbReference type="EMBL" id="MBA8956565.1"/>
    </source>
</evidence>
<evidence type="ECO:0000256" key="2">
    <source>
        <dbReference type="ARBA" id="ARBA00022475"/>
    </source>
</evidence>
<keyword evidence="5 6" id="KW-0472">Membrane</keyword>